<dbReference type="SUPFAM" id="SSF55785">
    <property type="entry name" value="PYP-like sensor domain (PAS domain)"/>
    <property type="match status" value="1"/>
</dbReference>
<dbReference type="InterPro" id="IPR036890">
    <property type="entry name" value="HATPase_C_sf"/>
</dbReference>
<dbReference type="GO" id="GO:0000155">
    <property type="term" value="F:phosphorelay sensor kinase activity"/>
    <property type="evidence" value="ECO:0007669"/>
    <property type="project" value="InterPro"/>
</dbReference>
<keyword evidence="3" id="KW-0597">Phosphoprotein</keyword>
<keyword evidence="9" id="KW-1185">Reference proteome</keyword>
<dbReference type="GeneID" id="25393166"/>
<dbReference type="GO" id="GO:0009927">
    <property type="term" value="F:histidine phosphotransfer kinase activity"/>
    <property type="evidence" value="ECO:0007669"/>
    <property type="project" value="TreeGrafter"/>
</dbReference>
<dbReference type="SMART" id="SM00387">
    <property type="entry name" value="HATPase_c"/>
    <property type="match status" value="1"/>
</dbReference>
<dbReference type="CDD" id="cd00130">
    <property type="entry name" value="PAS"/>
    <property type="match status" value="1"/>
</dbReference>
<evidence type="ECO:0000256" key="5">
    <source>
        <dbReference type="ARBA" id="ARBA00022777"/>
    </source>
</evidence>
<dbReference type="STRING" id="259564.Mbur_1247"/>
<dbReference type="Pfam" id="PF02518">
    <property type="entry name" value="HATPase_c"/>
    <property type="match status" value="1"/>
</dbReference>
<organism evidence="8 9">
    <name type="scientific">Methanococcoides burtonii (strain DSM 6242 / NBRC 107633 / OCM 468 / ACE-M)</name>
    <dbReference type="NCBI Taxonomy" id="259564"/>
    <lineage>
        <taxon>Archaea</taxon>
        <taxon>Methanobacteriati</taxon>
        <taxon>Methanobacteriota</taxon>
        <taxon>Stenosarchaea group</taxon>
        <taxon>Methanomicrobia</taxon>
        <taxon>Methanosarcinales</taxon>
        <taxon>Methanosarcinaceae</taxon>
        <taxon>Methanococcoides</taxon>
    </lineage>
</organism>
<dbReference type="InterPro" id="IPR003594">
    <property type="entry name" value="HATPase_dom"/>
</dbReference>
<dbReference type="PROSITE" id="PS50112">
    <property type="entry name" value="PAS"/>
    <property type="match status" value="1"/>
</dbReference>
<dbReference type="Gene3D" id="1.10.287.130">
    <property type="match status" value="1"/>
</dbReference>
<evidence type="ECO:0000313" key="8">
    <source>
        <dbReference type="EMBL" id="ABE52169.1"/>
    </source>
</evidence>
<dbReference type="PROSITE" id="PS50109">
    <property type="entry name" value="HIS_KIN"/>
    <property type="match status" value="1"/>
</dbReference>
<dbReference type="NCBIfam" id="TIGR00229">
    <property type="entry name" value="sensory_box"/>
    <property type="match status" value="1"/>
</dbReference>
<dbReference type="CDD" id="cd00082">
    <property type="entry name" value="HisKA"/>
    <property type="match status" value="1"/>
</dbReference>
<dbReference type="Pfam" id="PF00512">
    <property type="entry name" value="HisKA"/>
    <property type="match status" value="1"/>
</dbReference>
<evidence type="ECO:0000259" key="7">
    <source>
        <dbReference type="PROSITE" id="PS50112"/>
    </source>
</evidence>
<feature type="domain" description="PAS" evidence="7">
    <location>
        <begin position="88"/>
        <end position="135"/>
    </location>
</feature>
<dbReference type="InterPro" id="IPR000014">
    <property type="entry name" value="PAS"/>
</dbReference>
<dbReference type="InterPro" id="IPR003661">
    <property type="entry name" value="HisK_dim/P_dom"/>
</dbReference>
<evidence type="ECO:0000256" key="3">
    <source>
        <dbReference type="ARBA" id="ARBA00022553"/>
    </source>
</evidence>
<evidence type="ECO:0000256" key="2">
    <source>
        <dbReference type="ARBA" id="ARBA00012438"/>
    </source>
</evidence>
<keyword evidence="5 8" id="KW-0418">Kinase</keyword>
<dbReference type="SMART" id="SM00091">
    <property type="entry name" value="PAS"/>
    <property type="match status" value="1"/>
</dbReference>
<evidence type="ECO:0000259" key="6">
    <source>
        <dbReference type="PROSITE" id="PS50109"/>
    </source>
</evidence>
<dbReference type="Gene3D" id="3.30.565.10">
    <property type="entry name" value="Histidine kinase-like ATPase, C-terminal domain"/>
    <property type="match status" value="1"/>
</dbReference>
<gene>
    <name evidence="8" type="ordered locus">Mbur_1247</name>
</gene>
<dbReference type="Pfam" id="PF13426">
    <property type="entry name" value="PAS_9"/>
    <property type="match status" value="1"/>
</dbReference>
<dbReference type="InterPro" id="IPR029016">
    <property type="entry name" value="GAF-like_dom_sf"/>
</dbReference>
<dbReference type="KEGG" id="mbu:Mbur_1247"/>
<evidence type="ECO:0000256" key="4">
    <source>
        <dbReference type="ARBA" id="ARBA00022679"/>
    </source>
</evidence>
<dbReference type="PRINTS" id="PR00344">
    <property type="entry name" value="BCTRLSENSOR"/>
</dbReference>
<dbReference type="InterPro" id="IPR005467">
    <property type="entry name" value="His_kinase_dom"/>
</dbReference>
<dbReference type="OrthoDB" id="230688at2157"/>
<evidence type="ECO:0000313" key="9">
    <source>
        <dbReference type="Proteomes" id="UP000001979"/>
    </source>
</evidence>
<dbReference type="SUPFAM" id="SSF55874">
    <property type="entry name" value="ATPase domain of HSP90 chaperone/DNA topoisomerase II/histidine kinase"/>
    <property type="match status" value="1"/>
</dbReference>
<reference evidence="9" key="1">
    <citation type="journal article" date="2009" name="ISME J.">
        <title>The genome sequence of the psychrophilic archaeon, Methanococcoides burtonii: the role of genome evolution in cold adaptation.</title>
        <authorList>
            <person name="Allen M.A."/>
            <person name="Lauro F.M."/>
            <person name="Williams T.J."/>
            <person name="Burg D."/>
            <person name="Siddiqui K.S."/>
            <person name="De Francisci D."/>
            <person name="Chong K.W."/>
            <person name="Pilak O."/>
            <person name="Chew H.H."/>
            <person name="De Maere M.Z."/>
            <person name="Ting L."/>
            <person name="Katrib M."/>
            <person name="Ng C."/>
            <person name="Sowers K.R."/>
            <person name="Galperin M.Y."/>
            <person name="Anderson I.J."/>
            <person name="Ivanova N."/>
            <person name="Dalin E."/>
            <person name="Martinez M."/>
            <person name="Lapidus A."/>
            <person name="Hauser L."/>
            <person name="Land M."/>
            <person name="Thomas T."/>
            <person name="Cavicchioli R."/>
        </authorList>
    </citation>
    <scope>NUCLEOTIDE SEQUENCE [LARGE SCALE GENOMIC DNA]</scope>
    <source>
        <strain evidence="9">DSM 6242 / NBRC 107633 / OCM 468 / ACE-M</strain>
    </source>
</reference>
<dbReference type="Gene3D" id="3.30.450.20">
    <property type="entry name" value="PAS domain"/>
    <property type="match status" value="1"/>
</dbReference>
<proteinExistence type="predicted"/>
<dbReference type="Pfam" id="PF01590">
    <property type="entry name" value="GAF"/>
    <property type="match status" value="1"/>
</dbReference>
<dbReference type="FunFam" id="3.30.565.10:FF:000006">
    <property type="entry name" value="Sensor histidine kinase WalK"/>
    <property type="match status" value="1"/>
</dbReference>
<dbReference type="InterPro" id="IPR003018">
    <property type="entry name" value="GAF"/>
</dbReference>
<dbReference type="InterPro" id="IPR004358">
    <property type="entry name" value="Sig_transdc_His_kin-like_C"/>
</dbReference>
<dbReference type="AlphaFoldDB" id="Q12WK7"/>
<dbReference type="SMART" id="SM00065">
    <property type="entry name" value="GAF"/>
    <property type="match status" value="1"/>
</dbReference>
<feature type="domain" description="Histidine kinase" evidence="6">
    <location>
        <begin position="390"/>
        <end position="607"/>
    </location>
</feature>
<dbReference type="PANTHER" id="PTHR43047:SF72">
    <property type="entry name" value="OSMOSENSING HISTIDINE PROTEIN KINASE SLN1"/>
    <property type="match status" value="1"/>
</dbReference>
<dbReference type="RefSeq" id="WP_011499315.1">
    <property type="nucleotide sequence ID" value="NC_007955.1"/>
</dbReference>
<dbReference type="SMART" id="SM00388">
    <property type="entry name" value="HisKA"/>
    <property type="match status" value="1"/>
</dbReference>
<sequence>MSPVTRSDTTIFDLELVQVNGNTIPIHMNTKAASIGGRSYQLVNFMFSDVSQNVTMNDNDPVGKLSRDQYSTIVEKSNDGVVLIYDLKVKFVNSKVLNITGYDRDEVMGSDFFKLISPGDRSTLMKLYQKILHKDKNVRDRYDTFLISKYGKNIPVEITVSFIEFNMVPAVMIIFRDISDKFKAKKAIGRKLNLEHTISSITSLFIAPDGIDVAINKALEKIGLLCECDRVGMFMLCQDGFVADNTNEWCGKGVLCHKEELQKIPVSIIPWIMEQLSKGQVVFVTDVGKLPSQASKEKDLFMKKGIRSFISFPIYIDSKFAGFICLYNVSDCEEWDENELTTMQMIMGIIGMAIERNLNEESLKTYAYQLAEANYQLESLDRMKDEFLANLSHELRTPLNVIKGFGGLMSEERFGKLDERQRKAMDAVMRNTTILIELVESLLYITSVQADMIKYSFAQINVESSLERAISLVASNIEKKRLMLKIDVKKDLPYIRGDKVYLEKVFVHLLGNAIKFTPASGTVSVFMDRTRDSLHIAIKDTGVGVASDQIPYMFHKFRQLDGSLTRKYGGVGIGLYICKHIVDAHKGKIWMESEEGTGTDIHIILPI</sequence>
<dbReference type="SUPFAM" id="SSF47384">
    <property type="entry name" value="Homodimeric domain of signal transducing histidine kinase"/>
    <property type="match status" value="1"/>
</dbReference>
<dbReference type="PANTHER" id="PTHR43047">
    <property type="entry name" value="TWO-COMPONENT HISTIDINE PROTEIN KINASE"/>
    <property type="match status" value="1"/>
</dbReference>
<dbReference type="InterPro" id="IPR035965">
    <property type="entry name" value="PAS-like_dom_sf"/>
</dbReference>
<comment type="catalytic activity">
    <reaction evidence="1">
        <text>ATP + protein L-histidine = ADP + protein N-phospho-L-histidine.</text>
        <dbReference type="EC" id="2.7.13.3"/>
    </reaction>
</comment>
<dbReference type="GO" id="GO:0005886">
    <property type="term" value="C:plasma membrane"/>
    <property type="evidence" value="ECO:0007669"/>
    <property type="project" value="TreeGrafter"/>
</dbReference>
<dbReference type="EC" id="2.7.13.3" evidence="2"/>
<dbReference type="HOGENOM" id="CLU_000445_114_71_2"/>
<evidence type="ECO:0000256" key="1">
    <source>
        <dbReference type="ARBA" id="ARBA00000085"/>
    </source>
</evidence>
<name>Q12WK7_METBU</name>
<dbReference type="Gene3D" id="3.30.450.40">
    <property type="match status" value="1"/>
</dbReference>
<dbReference type="Proteomes" id="UP000001979">
    <property type="component" value="Chromosome"/>
</dbReference>
<dbReference type="SUPFAM" id="SSF55781">
    <property type="entry name" value="GAF domain-like"/>
    <property type="match status" value="1"/>
</dbReference>
<dbReference type="EMBL" id="CP000300">
    <property type="protein sequence ID" value="ABE52169.1"/>
    <property type="molecule type" value="Genomic_DNA"/>
</dbReference>
<accession>Q12WK7</accession>
<keyword evidence="4" id="KW-0808">Transferase</keyword>
<dbReference type="InterPro" id="IPR036097">
    <property type="entry name" value="HisK_dim/P_sf"/>
</dbReference>
<protein>
    <recommendedName>
        <fullName evidence="2">histidine kinase</fullName>
        <ecNumber evidence="2">2.7.13.3</ecNumber>
    </recommendedName>
</protein>